<comment type="caution">
    <text evidence="2">The sequence shown here is derived from an EMBL/GenBank/DDBJ whole genome shotgun (WGS) entry which is preliminary data.</text>
</comment>
<gene>
    <name evidence="2" type="ORF">LCGC14_1128040</name>
</gene>
<name>A0A0F9M6Q0_9ZZZZ</name>
<proteinExistence type="predicted"/>
<protein>
    <submittedName>
        <fullName evidence="2">Uncharacterized protein</fullName>
    </submittedName>
</protein>
<dbReference type="AlphaFoldDB" id="A0A0F9M6Q0"/>
<organism evidence="2">
    <name type="scientific">marine sediment metagenome</name>
    <dbReference type="NCBI Taxonomy" id="412755"/>
    <lineage>
        <taxon>unclassified sequences</taxon>
        <taxon>metagenomes</taxon>
        <taxon>ecological metagenomes</taxon>
    </lineage>
</organism>
<feature type="region of interest" description="Disordered" evidence="1">
    <location>
        <begin position="42"/>
        <end position="70"/>
    </location>
</feature>
<accession>A0A0F9M6Q0</accession>
<reference evidence="2" key="1">
    <citation type="journal article" date="2015" name="Nature">
        <title>Complex archaea that bridge the gap between prokaryotes and eukaryotes.</title>
        <authorList>
            <person name="Spang A."/>
            <person name="Saw J.H."/>
            <person name="Jorgensen S.L."/>
            <person name="Zaremba-Niedzwiedzka K."/>
            <person name="Martijn J."/>
            <person name="Lind A.E."/>
            <person name="van Eijk R."/>
            <person name="Schleper C."/>
            <person name="Guy L."/>
            <person name="Ettema T.J."/>
        </authorList>
    </citation>
    <scope>NUCLEOTIDE SEQUENCE</scope>
</reference>
<dbReference type="EMBL" id="LAZR01005265">
    <property type="protein sequence ID" value="KKN01409.1"/>
    <property type="molecule type" value="Genomic_DNA"/>
</dbReference>
<evidence type="ECO:0000256" key="1">
    <source>
        <dbReference type="SAM" id="MobiDB-lite"/>
    </source>
</evidence>
<sequence length="70" mass="7797">MKMVGLMTLSVPIPKGGLSVLTEREIEERLIRMAKRATLAQRRKEIREAGQGEMGAESVSEPYPPSREAE</sequence>
<evidence type="ECO:0000313" key="2">
    <source>
        <dbReference type="EMBL" id="KKN01409.1"/>
    </source>
</evidence>